<dbReference type="EMBL" id="FRBD01000003">
    <property type="protein sequence ID" value="SHK40208.1"/>
    <property type="molecule type" value="Genomic_DNA"/>
</dbReference>
<protein>
    <submittedName>
        <fullName evidence="1">Uncharacterized protein</fullName>
    </submittedName>
</protein>
<dbReference type="RefSeq" id="WP_175549380.1">
    <property type="nucleotide sequence ID" value="NZ_FRBD01000003.1"/>
</dbReference>
<proteinExistence type="predicted"/>
<accession>A0A1M6S6N4</accession>
<reference evidence="1 2" key="1">
    <citation type="submission" date="2016-11" db="EMBL/GenBank/DDBJ databases">
        <authorList>
            <person name="Jaros S."/>
            <person name="Januszkiewicz K."/>
            <person name="Wedrychowicz H."/>
        </authorList>
    </citation>
    <scope>NUCLEOTIDE SEQUENCE [LARGE SCALE GENOMIC DNA]</scope>
    <source>
        <strain evidence="1 2">KHT3</strain>
    </source>
</reference>
<sequence length="90" mass="10579">MAGLQIDVKSFDVKRVASVYFDTEGNRCWTKAWFNDRQKGEPAIEITRKQAIAFINDQISKDSWLTRFWPKQMSIYHKAIDQTRQQLLGL</sequence>
<name>A0A1M6S6N4_XYLRU</name>
<organism evidence="1 2">
    <name type="scientific">Xylanibacter ruminicola</name>
    <name type="common">Prevotella ruminicola</name>
    <dbReference type="NCBI Taxonomy" id="839"/>
    <lineage>
        <taxon>Bacteria</taxon>
        <taxon>Pseudomonadati</taxon>
        <taxon>Bacteroidota</taxon>
        <taxon>Bacteroidia</taxon>
        <taxon>Bacteroidales</taxon>
        <taxon>Prevotellaceae</taxon>
        <taxon>Xylanibacter</taxon>
    </lineage>
</organism>
<dbReference type="AlphaFoldDB" id="A0A1M6S6N4"/>
<gene>
    <name evidence="1" type="ORF">SAMN05216463_1032</name>
</gene>
<evidence type="ECO:0000313" key="2">
    <source>
        <dbReference type="Proteomes" id="UP000184130"/>
    </source>
</evidence>
<evidence type="ECO:0000313" key="1">
    <source>
        <dbReference type="EMBL" id="SHK40208.1"/>
    </source>
</evidence>
<dbReference type="Proteomes" id="UP000184130">
    <property type="component" value="Unassembled WGS sequence"/>
</dbReference>